<dbReference type="Pfam" id="PF20231">
    <property type="entry name" value="DUF6589"/>
    <property type="match status" value="1"/>
</dbReference>
<dbReference type="InterPro" id="IPR046496">
    <property type="entry name" value="DUF6589"/>
</dbReference>
<comment type="caution">
    <text evidence="2">The sequence shown here is derived from an EMBL/GenBank/DDBJ whole genome shotgun (WGS) entry which is preliminary data.</text>
</comment>
<dbReference type="AlphaFoldDB" id="A0A4S4KIU2"/>
<reference evidence="2 3" key="1">
    <citation type="submission" date="2019-02" db="EMBL/GenBank/DDBJ databases">
        <title>Genome sequencing of the rare red list fungi Phlebia centrifuga.</title>
        <authorList>
            <person name="Buettner E."/>
            <person name="Kellner H."/>
        </authorList>
    </citation>
    <scope>NUCLEOTIDE SEQUENCE [LARGE SCALE GENOMIC DNA]</scope>
    <source>
        <strain evidence="2 3">DSM 108282</strain>
    </source>
</reference>
<proteinExistence type="predicted"/>
<accession>A0A4S4KIU2</accession>
<gene>
    <name evidence="2" type="ORF">EW026_g4452</name>
</gene>
<evidence type="ECO:0000313" key="2">
    <source>
        <dbReference type="EMBL" id="THG97567.1"/>
    </source>
</evidence>
<sequence length="807" mass="92183">KTPHQDRTKEFRAFHEARGDLSETVVEVLEFMKARQIDLPLLLWSVSWNVPSLVSNAVVKYARTALMHSAELPGLIRTWYRPPRTHERGQRTEAAHEPLDKWALEVVMDKVDREMHNLMPLMQSPRAQVSEATLLAISWDECISDVKEQAPTTWSILLSAAYTPKQAMRNTQKDPESSILMMIAMASFSRSHNQCKIQKLLTIYFKSCGLASKALDTLHALGVTMSQKWAYDGIDSLAEQARESLIRDLAIYEFHGSYDNMNVPFKVYEQRLSNQSHFDSGTAATIFIVKDQSIPLPTSQSVREKFAAGAKTPLSFKDIIKLELQASPRIKRQAVYYILRVLFESVAFDFDTYGDKDHALMAPPPPVNQLPTGPEHATCQHMLNTLHIEESSYEGNERVLQALFRQLRMDSPKAQERIGRERLIPWVGDQLTISRLRGLQKFHCEDLNAFERMEWLIKVIGFMHCEIALEHSYHDQYYLPAGSGIGLRRDFDILKRKGLSSPSVKGTFHQDMRDGLLDVSSARFRDLWCVVGKVEDLAMLRQKTAPELYAIATQIHEEYASTGSLDKLRALPITKQDDIFIQAVQFNRDILDFVDFDNAMKVGDVGRMEDLLPRLLFRFVGGKHKNYTGELLDLLQAFLYEWPPELKQYILRHCFLANTTGRPGHFLPIDLLQEHNIRDIKVSFAAIGPFATWRYIGKISPAIPTQRKVKDHVEAEINHFRRGKAHSSPDIEEDLHRLQTSYSISKIHTNTPGRRLNEKAQAVDIIANGLEGQKLQKAIENWKNGRISERGNREVWPDQSTSTDNSA</sequence>
<dbReference type="EMBL" id="SGPJ01000161">
    <property type="protein sequence ID" value="THG97567.1"/>
    <property type="molecule type" value="Genomic_DNA"/>
</dbReference>
<feature type="non-terminal residue" evidence="2">
    <location>
        <position position="1"/>
    </location>
</feature>
<protein>
    <recommendedName>
        <fullName evidence="1">DUF6589 domain-containing protein</fullName>
    </recommendedName>
</protein>
<evidence type="ECO:0000313" key="3">
    <source>
        <dbReference type="Proteomes" id="UP000309038"/>
    </source>
</evidence>
<feature type="domain" description="DUF6589" evidence="1">
    <location>
        <begin position="311"/>
        <end position="726"/>
    </location>
</feature>
<organism evidence="2 3">
    <name type="scientific">Hermanssonia centrifuga</name>
    <dbReference type="NCBI Taxonomy" id="98765"/>
    <lineage>
        <taxon>Eukaryota</taxon>
        <taxon>Fungi</taxon>
        <taxon>Dikarya</taxon>
        <taxon>Basidiomycota</taxon>
        <taxon>Agaricomycotina</taxon>
        <taxon>Agaricomycetes</taxon>
        <taxon>Polyporales</taxon>
        <taxon>Meruliaceae</taxon>
        <taxon>Hermanssonia</taxon>
    </lineage>
</organism>
<dbReference type="Proteomes" id="UP000309038">
    <property type="component" value="Unassembled WGS sequence"/>
</dbReference>
<evidence type="ECO:0000259" key="1">
    <source>
        <dbReference type="Pfam" id="PF20231"/>
    </source>
</evidence>
<keyword evidence="3" id="KW-1185">Reference proteome</keyword>
<name>A0A4S4KIU2_9APHY</name>